<protein>
    <submittedName>
        <fullName evidence="1">Uncharacterized protein</fullName>
    </submittedName>
</protein>
<name>A0ABR2BJL5_9ROSI</name>
<organism evidence="1 2">
    <name type="scientific">Hibiscus sabdariffa</name>
    <name type="common">roselle</name>
    <dbReference type="NCBI Taxonomy" id="183260"/>
    <lineage>
        <taxon>Eukaryota</taxon>
        <taxon>Viridiplantae</taxon>
        <taxon>Streptophyta</taxon>
        <taxon>Embryophyta</taxon>
        <taxon>Tracheophyta</taxon>
        <taxon>Spermatophyta</taxon>
        <taxon>Magnoliopsida</taxon>
        <taxon>eudicotyledons</taxon>
        <taxon>Gunneridae</taxon>
        <taxon>Pentapetalae</taxon>
        <taxon>rosids</taxon>
        <taxon>malvids</taxon>
        <taxon>Malvales</taxon>
        <taxon>Malvaceae</taxon>
        <taxon>Malvoideae</taxon>
        <taxon>Hibiscus</taxon>
    </lineage>
</organism>
<accession>A0ABR2BJL5</accession>
<comment type="caution">
    <text evidence="1">The sequence shown here is derived from an EMBL/GenBank/DDBJ whole genome shotgun (WGS) entry which is preliminary data.</text>
</comment>
<evidence type="ECO:0000313" key="2">
    <source>
        <dbReference type="Proteomes" id="UP001472677"/>
    </source>
</evidence>
<proteinExistence type="predicted"/>
<reference evidence="1 2" key="1">
    <citation type="journal article" date="2024" name="G3 (Bethesda)">
        <title>Genome assembly of Hibiscus sabdariffa L. provides insights into metabolisms of medicinal natural products.</title>
        <authorList>
            <person name="Kim T."/>
        </authorList>
    </citation>
    <scope>NUCLEOTIDE SEQUENCE [LARGE SCALE GENOMIC DNA]</scope>
    <source>
        <strain evidence="1">TK-2024</strain>
        <tissue evidence="1">Old leaves</tissue>
    </source>
</reference>
<gene>
    <name evidence="1" type="ORF">V6N12_038496</name>
</gene>
<dbReference type="Proteomes" id="UP001472677">
    <property type="component" value="Unassembled WGS sequence"/>
</dbReference>
<dbReference type="EMBL" id="JBBPBM010000115">
    <property type="protein sequence ID" value="KAK8506677.1"/>
    <property type="molecule type" value="Genomic_DNA"/>
</dbReference>
<sequence length="172" mass="19417">MPNYAKFLKDMVSRKSRIGEFETAAATETYLAMMHNKVPANKTNPGSFIIPYLIGHNYSTKALCDPSASINIMPKSVFQKLDYEADEHAPIILGRPFLATGRVMINFEKGELALRVDGEQVKIKVFTVQGQHENEEECKALHALAEKCTQKLKPYKAPHTERDKTTMFLRDA</sequence>
<dbReference type="PANTHER" id="PTHR33067">
    <property type="entry name" value="RNA-DIRECTED DNA POLYMERASE-RELATED"/>
    <property type="match status" value="1"/>
</dbReference>
<keyword evidence="2" id="KW-1185">Reference proteome</keyword>
<evidence type="ECO:0000313" key="1">
    <source>
        <dbReference type="EMBL" id="KAK8506677.1"/>
    </source>
</evidence>